<dbReference type="Ensembl" id="ENSLLET00000045315.1">
    <property type="protein sequence ID" value="ENSLLEP00000043576.1"/>
    <property type="gene ID" value="ENSLLEG00000027701.1"/>
</dbReference>
<keyword evidence="5" id="KW-1185">Reference proteome</keyword>
<dbReference type="InterPro" id="IPR050769">
    <property type="entry name" value="NAT_camello-type"/>
</dbReference>
<evidence type="ECO:0000313" key="5">
    <source>
        <dbReference type="Proteomes" id="UP000694569"/>
    </source>
</evidence>
<dbReference type="AlphaFoldDB" id="A0A8C5QZQ3"/>
<name>A0A8C5QZQ3_9ANUR</name>
<dbReference type="SUPFAM" id="SSF55729">
    <property type="entry name" value="Acyl-CoA N-acyltransferases (Nat)"/>
    <property type="match status" value="1"/>
</dbReference>
<dbReference type="Pfam" id="PF00583">
    <property type="entry name" value="Acetyltransf_1"/>
    <property type="match status" value="1"/>
</dbReference>
<dbReference type="PANTHER" id="PTHR13947:SF58">
    <property type="entry name" value="8B (PUTATIVE,_PSEUDO-RELATED"/>
    <property type="match status" value="1"/>
</dbReference>
<dbReference type="CDD" id="cd04301">
    <property type="entry name" value="NAT_SF"/>
    <property type="match status" value="1"/>
</dbReference>
<dbReference type="Gene3D" id="3.40.630.30">
    <property type="match status" value="1"/>
</dbReference>
<feature type="transmembrane region" description="Helical" evidence="2">
    <location>
        <begin position="52"/>
        <end position="76"/>
    </location>
</feature>
<proteinExistence type="predicted"/>
<dbReference type="GO" id="GO:0008080">
    <property type="term" value="F:N-acetyltransferase activity"/>
    <property type="evidence" value="ECO:0007669"/>
    <property type="project" value="InterPro"/>
</dbReference>
<evidence type="ECO:0000259" key="3">
    <source>
        <dbReference type="PROSITE" id="PS51186"/>
    </source>
</evidence>
<keyword evidence="2" id="KW-1133">Transmembrane helix</keyword>
<keyword evidence="2" id="KW-0812">Transmembrane</keyword>
<feature type="domain" description="N-acetyltransferase" evidence="3">
    <location>
        <begin position="64"/>
        <end position="220"/>
    </location>
</feature>
<dbReference type="InterPro" id="IPR000182">
    <property type="entry name" value="GNAT_dom"/>
</dbReference>
<organism evidence="4 5">
    <name type="scientific">Leptobrachium leishanense</name>
    <name type="common">Leishan spiny toad</name>
    <dbReference type="NCBI Taxonomy" id="445787"/>
    <lineage>
        <taxon>Eukaryota</taxon>
        <taxon>Metazoa</taxon>
        <taxon>Chordata</taxon>
        <taxon>Craniata</taxon>
        <taxon>Vertebrata</taxon>
        <taxon>Euteleostomi</taxon>
        <taxon>Amphibia</taxon>
        <taxon>Batrachia</taxon>
        <taxon>Anura</taxon>
        <taxon>Pelobatoidea</taxon>
        <taxon>Megophryidae</taxon>
        <taxon>Leptobrachium</taxon>
    </lineage>
</organism>
<evidence type="ECO:0000256" key="2">
    <source>
        <dbReference type="SAM" id="Phobius"/>
    </source>
</evidence>
<dbReference type="GeneTree" id="ENSGT00950000182932"/>
<dbReference type="InterPro" id="IPR016181">
    <property type="entry name" value="Acyl_CoA_acyltransferase"/>
</dbReference>
<dbReference type="Proteomes" id="UP000694569">
    <property type="component" value="Unplaced"/>
</dbReference>
<keyword evidence="2" id="KW-0472">Membrane</keyword>
<keyword evidence="1" id="KW-0808">Transferase</keyword>
<reference evidence="4" key="1">
    <citation type="submission" date="2025-08" db="UniProtKB">
        <authorList>
            <consortium name="Ensembl"/>
        </authorList>
    </citation>
    <scope>IDENTIFICATION</scope>
</reference>
<evidence type="ECO:0000256" key="1">
    <source>
        <dbReference type="ARBA" id="ARBA00022679"/>
    </source>
</evidence>
<dbReference type="OrthoDB" id="41532at2759"/>
<protein>
    <recommendedName>
        <fullName evidence="3">N-acetyltransferase domain-containing protein</fullName>
    </recommendedName>
</protein>
<dbReference type="PROSITE" id="PS51186">
    <property type="entry name" value="GNAT"/>
    <property type="match status" value="1"/>
</dbReference>
<dbReference type="PANTHER" id="PTHR13947">
    <property type="entry name" value="GNAT FAMILY N-ACETYLTRANSFERASE"/>
    <property type="match status" value="1"/>
</dbReference>
<evidence type="ECO:0000313" key="4">
    <source>
        <dbReference type="Ensembl" id="ENSLLEP00000043576.1"/>
    </source>
</evidence>
<sequence>MSDYHIRLYKDSDFVVVKELFTNGNLEHSGRGFRHAVSVPRNLLSILATFLFSHWTSGSGFLSILVVVAALGFLWLSSRHIYSSYVEDCLADDMVDVEEYYLKRDGYCFWVAESGGEVVGSVAAVPSPYSNGEKLTELKRLTIDKRFRGRGIGKVLCRMVIDFARKSGSAAVVLQTSLPQVDAQKLYERMGFHKTHTLHRSDLKYRIPDFVHLIYRYDIPTRK</sequence>
<accession>A0A8C5QZQ3</accession>
<reference evidence="4" key="2">
    <citation type="submission" date="2025-09" db="UniProtKB">
        <authorList>
            <consortium name="Ensembl"/>
        </authorList>
    </citation>
    <scope>IDENTIFICATION</scope>
</reference>